<protein>
    <submittedName>
        <fullName evidence="1">Uncharacterized protein</fullName>
    </submittedName>
</protein>
<sequence length="180" mass="20338">MKVIPSRVSNTESFMEDVEITDIIVNLYDKDSNINMEEGMHNVEITTVTINIETSIIPQPQPTSPPPKLVAPSSYTTAISLTFVGIMQEPIATLFSSQSTDHEKTITEAEAYEDDVLVSFFELQFNPDEEDIPDYLIMSGKQFKILNIKMKMILQFLVDTRTKNSVSGVEVEYIFKSQES</sequence>
<evidence type="ECO:0000313" key="2">
    <source>
        <dbReference type="Proteomes" id="UP001177003"/>
    </source>
</evidence>
<name>A0AA35YKP2_LACSI</name>
<dbReference type="AlphaFoldDB" id="A0AA35YKP2"/>
<proteinExistence type="predicted"/>
<accession>A0AA35YKP2</accession>
<dbReference type="Proteomes" id="UP001177003">
    <property type="component" value="Chromosome 3"/>
</dbReference>
<dbReference type="EMBL" id="OX465079">
    <property type="protein sequence ID" value="CAI9275729.1"/>
    <property type="molecule type" value="Genomic_DNA"/>
</dbReference>
<evidence type="ECO:0000313" key="1">
    <source>
        <dbReference type="EMBL" id="CAI9275729.1"/>
    </source>
</evidence>
<keyword evidence="2" id="KW-1185">Reference proteome</keyword>
<reference evidence="1" key="1">
    <citation type="submission" date="2023-04" db="EMBL/GenBank/DDBJ databases">
        <authorList>
            <person name="Vijverberg K."/>
            <person name="Xiong W."/>
            <person name="Schranz E."/>
        </authorList>
    </citation>
    <scope>NUCLEOTIDE SEQUENCE</scope>
</reference>
<organism evidence="1 2">
    <name type="scientific">Lactuca saligna</name>
    <name type="common">Willowleaf lettuce</name>
    <dbReference type="NCBI Taxonomy" id="75948"/>
    <lineage>
        <taxon>Eukaryota</taxon>
        <taxon>Viridiplantae</taxon>
        <taxon>Streptophyta</taxon>
        <taxon>Embryophyta</taxon>
        <taxon>Tracheophyta</taxon>
        <taxon>Spermatophyta</taxon>
        <taxon>Magnoliopsida</taxon>
        <taxon>eudicotyledons</taxon>
        <taxon>Gunneridae</taxon>
        <taxon>Pentapetalae</taxon>
        <taxon>asterids</taxon>
        <taxon>campanulids</taxon>
        <taxon>Asterales</taxon>
        <taxon>Asteraceae</taxon>
        <taxon>Cichorioideae</taxon>
        <taxon>Cichorieae</taxon>
        <taxon>Lactucinae</taxon>
        <taxon>Lactuca</taxon>
    </lineage>
</organism>
<gene>
    <name evidence="1" type="ORF">LSALG_LOCUS15748</name>
</gene>